<evidence type="ECO:0000313" key="2">
    <source>
        <dbReference type="Proteomes" id="UP000621454"/>
    </source>
</evidence>
<gene>
    <name evidence="1" type="ORF">GCM10011489_34630</name>
</gene>
<evidence type="ECO:0000313" key="1">
    <source>
        <dbReference type="EMBL" id="GGB44208.1"/>
    </source>
</evidence>
<organism evidence="1 2">
    <name type="scientific">Gordonia jinhuaensis</name>
    <dbReference type="NCBI Taxonomy" id="1517702"/>
    <lineage>
        <taxon>Bacteria</taxon>
        <taxon>Bacillati</taxon>
        <taxon>Actinomycetota</taxon>
        <taxon>Actinomycetes</taxon>
        <taxon>Mycobacteriales</taxon>
        <taxon>Gordoniaceae</taxon>
        <taxon>Gordonia</taxon>
    </lineage>
</organism>
<protein>
    <recommendedName>
        <fullName evidence="3">WXG100 family type VII secretion target</fullName>
    </recommendedName>
</protein>
<dbReference type="SUPFAM" id="SSF140453">
    <property type="entry name" value="EsxAB dimer-like"/>
    <property type="match status" value="1"/>
</dbReference>
<comment type="caution">
    <text evidence="1">The sequence shown here is derived from an EMBL/GenBank/DDBJ whole genome shotgun (WGS) entry which is preliminary data.</text>
</comment>
<accession>A0A916TI51</accession>
<reference evidence="1" key="2">
    <citation type="submission" date="2020-09" db="EMBL/GenBank/DDBJ databases">
        <authorList>
            <person name="Sun Q."/>
            <person name="Zhou Y."/>
        </authorList>
    </citation>
    <scope>NUCLEOTIDE SEQUENCE</scope>
    <source>
        <strain evidence="1">CGMCC 1.12827</strain>
    </source>
</reference>
<keyword evidence="2" id="KW-1185">Reference proteome</keyword>
<reference evidence="1" key="1">
    <citation type="journal article" date="2014" name="Int. J. Syst. Evol. Microbiol.">
        <title>Complete genome sequence of Corynebacterium casei LMG S-19264T (=DSM 44701T), isolated from a smear-ripened cheese.</title>
        <authorList>
            <consortium name="US DOE Joint Genome Institute (JGI-PGF)"/>
            <person name="Walter F."/>
            <person name="Albersmeier A."/>
            <person name="Kalinowski J."/>
            <person name="Ruckert C."/>
        </authorList>
    </citation>
    <scope>NUCLEOTIDE SEQUENCE</scope>
    <source>
        <strain evidence="1">CGMCC 1.12827</strain>
    </source>
</reference>
<dbReference type="EMBL" id="BMGC01000038">
    <property type="protein sequence ID" value="GGB44208.1"/>
    <property type="molecule type" value="Genomic_DNA"/>
</dbReference>
<dbReference type="Proteomes" id="UP000621454">
    <property type="component" value="Unassembled WGS sequence"/>
</dbReference>
<sequence>MSWVGGDIAGLQQMGSQLQAVPGLLNGIVSELAHDVDKLGDDASWSGDAAQAFRKSWTSDSVRVGAIGSVAKTAGDTISQLGNALDSLERALYDEAHACQADGAQIGADGTPLGLVIHGDPNAAVAVRARAAQDEYNAFWSKTKQAAEEERLVAGKTLAGLVDDIVPDDPSKALSPQQATDLAGYLRGLFVAPGEANAEIRKSMPGKITDLKKQLSGAEKALDSEITRYVKEGTNVDAVHSARATTKELGSRLEDLKGKLADAKAGKWEAPGTKALNMTLGELADVDVKGMRVKLPAALDFMKGMPVLDVAAPTISAEFAVKDDVEKGWSPTAARANDYTAAAAGMGGAALTAAGATMVVGAAHIEAGVGAAVTSAVAIGAAGVFTGNLASSALHEHWGDDIHNHGVMAGLMHGTSNSFSKAGSDTLDLGKSLWHSVF</sequence>
<dbReference type="InterPro" id="IPR036689">
    <property type="entry name" value="ESAT-6-like_sf"/>
</dbReference>
<dbReference type="RefSeq" id="WP_188588160.1">
    <property type="nucleotide sequence ID" value="NZ_BMGC01000038.1"/>
</dbReference>
<evidence type="ECO:0008006" key="3">
    <source>
        <dbReference type="Google" id="ProtNLM"/>
    </source>
</evidence>
<proteinExistence type="predicted"/>
<name>A0A916TI51_9ACTN</name>
<dbReference type="AlphaFoldDB" id="A0A916TI51"/>
<dbReference type="Gene3D" id="1.10.287.1060">
    <property type="entry name" value="ESAT-6-like"/>
    <property type="match status" value="1"/>
</dbReference>